<dbReference type="AlphaFoldDB" id="A0A9W9U401"/>
<reference evidence="2" key="1">
    <citation type="submission" date="2022-12" db="EMBL/GenBank/DDBJ databases">
        <authorList>
            <person name="Petersen C."/>
        </authorList>
    </citation>
    <scope>NUCLEOTIDE SEQUENCE</scope>
    <source>
        <strain evidence="2">IBT 21472</strain>
    </source>
</reference>
<proteinExistence type="predicted"/>
<dbReference type="OrthoDB" id="4590707at2759"/>
<feature type="region of interest" description="Disordered" evidence="1">
    <location>
        <begin position="1"/>
        <end position="22"/>
    </location>
</feature>
<feature type="region of interest" description="Disordered" evidence="1">
    <location>
        <begin position="43"/>
        <end position="124"/>
    </location>
</feature>
<accession>A0A9W9U401</accession>
<organism evidence="2 3">
    <name type="scientific">Penicillium atrosanguineum</name>
    <dbReference type="NCBI Taxonomy" id="1132637"/>
    <lineage>
        <taxon>Eukaryota</taxon>
        <taxon>Fungi</taxon>
        <taxon>Dikarya</taxon>
        <taxon>Ascomycota</taxon>
        <taxon>Pezizomycotina</taxon>
        <taxon>Eurotiomycetes</taxon>
        <taxon>Eurotiomycetidae</taxon>
        <taxon>Eurotiales</taxon>
        <taxon>Aspergillaceae</taxon>
        <taxon>Penicillium</taxon>
    </lineage>
</organism>
<gene>
    <name evidence="2" type="ORF">N7476_007494</name>
</gene>
<sequence length="124" mass="13533">MANRRSYATGTGGQGSTAPNKNWLRLSILLGIPASIFFWQKSQTSNPKESKQGDERNQSSRDYDKPRSRGEQGGTGSMSFKQEGLSNTNTSNPFVNEPGLSQKGEGETETAKVKGTVQHDRPQV</sequence>
<keyword evidence="3" id="KW-1185">Reference proteome</keyword>
<protein>
    <submittedName>
        <fullName evidence="2">Uncharacterized protein</fullName>
    </submittedName>
</protein>
<dbReference type="EMBL" id="JAPZBO010000007">
    <property type="protein sequence ID" value="KAJ5311634.1"/>
    <property type="molecule type" value="Genomic_DNA"/>
</dbReference>
<reference evidence="2" key="2">
    <citation type="journal article" date="2023" name="IMA Fungus">
        <title>Comparative genomic study of the Penicillium genus elucidates a diverse pangenome and 15 lateral gene transfer events.</title>
        <authorList>
            <person name="Petersen C."/>
            <person name="Sorensen T."/>
            <person name="Nielsen M.R."/>
            <person name="Sondergaard T.E."/>
            <person name="Sorensen J.L."/>
            <person name="Fitzpatrick D.A."/>
            <person name="Frisvad J.C."/>
            <person name="Nielsen K.L."/>
        </authorList>
    </citation>
    <scope>NUCLEOTIDE SEQUENCE</scope>
    <source>
        <strain evidence="2">IBT 21472</strain>
    </source>
</reference>
<feature type="compositionally biased region" description="Polar residues" evidence="1">
    <location>
        <begin position="77"/>
        <end position="94"/>
    </location>
</feature>
<comment type="caution">
    <text evidence="2">The sequence shown here is derived from an EMBL/GenBank/DDBJ whole genome shotgun (WGS) entry which is preliminary data.</text>
</comment>
<feature type="compositionally biased region" description="Basic and acidic residues" evidence="1">
    <location>
        <begin position="104"/>
        <end position="124"/>
    </location>
</feature>
<feature type="compositionally biased region" description="Basic and acidic residues" evidence="1">
    <location>
        <begin position="48"/>
        <end position="70"/>
    </location>
</feature>
<evidence type="ECO:0000256" key="1">
    <source>
        <dbReference type="SAM" id="MobiDB-lite"/>
    </source>
</evidence>
<name>A0A9W9U401_9EURO</name>
<evidence type="ECO:0000313" key="3">
    <source>
        <dbReference type="Proteomes" id="UP001147746"/>
    </source>
</evidence>
<dbReference type="Proteomes" id="UP001147746">
    <property type="component" value="Unassembled WGS sequence"/>
</dbReference>
<evidence type="ECO:0000313" key="2">
    <source>
        <dbReference type="EMBL" id="KAJ5311634.1"/>
    </source>
</evidence>